<evidence type="ECO:0000313" key="4">
    <source>
        <dbReference type="Proteomes" id="UP001553031"/>
    </source>
</evidence>
<keyword evidence="4" id="KW-1185">Reference proteome</keyword>
<reference evidence="3 4" key="1">
    <citation type="submission" date="2024-06" db="EMBL/GenBank/DDBJ databases">
        <title>The Natural Products Discovery Center: Release of the First 8490 Sequenced Strains for Exploring Actinobacteria Biosynthetic Diversity.</title>
        <authorList>
            <person name="Kalkreuter E."/>
            <person name="Kautsar S.A."/>
            <person name="Yang D."/>
            <person name="Bader C.D."/>
            <person name="Teijaro C.N."/>
            <person name="Fluegel L."/>
            <person name="Davis C.M."/>
            <person name="Simpson J.R."/>
            <person name="Lauterbach L."/>
            <person name="Steele A.D."/>
            <person name="Gui C."/>
            <person name="Meng S."/>
            <person name="Li G."/>
            <person name="Viehrig K."/>
            <person name="Ye F."/>
            <person name="Su P."/>
            <person name="Kiefer A.F."/>
            <person name="Nichols A."/>
            <person name="Cepeda A.J."/>
            <person name="Yan W."/>
            <person name="Fan B."/>
            <person name="Jiang Y."/>
            <person name="Adhikari A."/>
            <person name="Zheng C.-J."/>
            <person name="Schuster L."/>
            <person name="Cowan T.M."/>
            <person name="Smanski M.J."/>
            <person name="Chevrette M.G."/>
            <person name="De Carvalho L.P.S."/>
            <person name="Shen B."/>
        </authorList>
    </citation>
    <scope>NUCLEOTIDE SEQUENCE [LARGE SCALE GENOMIC DNA]</scope>
    <source>
        <strain evidence="3 4">NPDC079179</strain>
    </source>
</reference>
<accession>A0ABV3K9K6</accession>
<protein>
    <submittedName>
        <fullName evidence="3">Uncharacterized protein</fullName>
    </submittedName>
</protein>
<evidence type="ECO:0000313" key="3">
    <source>
        <dbReference type="EMBL" id="MEV8157084.1"/>
    </source>
</evidence>
<organism evidence="3 4">
    <name type="scientific">Kocuria salsicia</name>
    <dbReference type="NCBI Taxonomy" id="664639"/>
    <lineage>
        <taxon>Bacteria</taxon>
        <taxon>Bacillati</taxon>
        <taxon>Actinomycetota</taxon>
        <taxon>Actinomycetes</taxon>
        <taxon>Micrococcales</taxon>
        <taxon>Micrococcaceae</taxon>
        <taxon>Kocuria</taxon>
    </lineage>
</organism>
<dbReference type="Proteomes" id="UP001553031">
    <property type="component" value="Unassembled WGS sequence"/>
</dbReference>
<proteinExistence type="predicted"/>
<feature type="region of interest" description="Disordered" evidence="1">
    <location>
        <begin position="100"/>
        <end position="127"/>
    </location>
</feature>
<feature type="transmembrane region" description="Helical" evidence="2">
    <location>
        <begin position="6"/>
        <end position="26"/>
    </location>
</feature>
<keyword evidence="2" id="KW-0812">Transmembrane</keyword>
<comment type="caution">
    <text evidence="3">The sequence shown here is derived from an EMBL/GenBank/DDBJ whole genome shotgun (WGS) entry which is preliminary data.</text>
</comment>
<dbReference type="EMBL" id="JBFBLL010000001">
    <property type="protein sequence ID" value="MEV8157084.1"/>
    <property type="molecule type" value="Genomic_DNA"/>
</dbReference>
<evidence type="ECO:0000256" key="1">
    <source>
        <dbReference type="SAM" id="MobiDB-lite"/>
    </source>
</evidence>
<gene>
    <name evidence="3" type="ORF">AB0O96_02585</name>
</gene>
<sequence>MLWWMWVLLWTVLLLGSAAFIGWLLYRTLRGQVLPALDDLERTAEDFSVRWNAAAQGQSTPLRTPAPSALFTPVDETRAAYRSGRDQRQTARLIRRMQRREALGQPQSYRDVRRAETKGLHHVRSSG</sequence>
<feature type="compositionally biased region" description="Basic and acidic residues" evidence="1">
    <location>
        <begin position="110"/>
        <end position="119"/>
    </location>
</feature>
<evidence type="ECO:0000256" key="2">
    <source>
        <dbReference type="SAM" id="Phobius"/>
    </source>
</evidence>
<keyword evidence="2" id="KW-1133">Transmembrane helix</keyword>
<dbReference type="RefSeq" id="WP_363783732.1">
    <property type="nucleotide sequence ID" value="NZ_JBFBLL010000001.1"/>
</dbReference>
<name>A0ABV3K9K6_9MICC</name>
<keyword evidence="2" id="KW-0472">Membrane</keyword>